<dbReference type="EMBL" id="AZMM01013303">
    <property type="protein sequence ID" value="ETJ32232.1"/>
    <property type="molecule type" value="Genomic_DNA"/>
</dbReference>
<dbReference type="InterPro" id="IPR036034">
    <property type="entry name" value="PDZ_sf"/>
</dbReference>
<dbReference type="AlphaFoldDB" id="W1XPR8"/>
<gene>
    <name evidence="2" type="ORF">Q604_UNBC13303G0001</name>
</gene>
<protein>
    <submittedName>
        <fullName evidence="2">HtrA2 peptidase</fullName>
    </submittedName>
</protein>
<proteinExistence type="predicted"/>
<feature type="domain" description="PDZ" evidence="1">
    <location>
        <begin position="1"/>
        <end position="46"/>
    </location>
</feature>
<name>W1XPR8_9ZZZZ</name>
<reference evidence="2" key="1">
    <citation type="submission" date="2013-12" db="EMBL/GenBank/DDBJ databases">
        <title>A Varibaculum cambriense genome reconstructed from a premature infant gut community with otherwise low bacterial novelty that shifts toward anaerobic metabolism during the third week of life.</title>
        <authorList>
            <person name="Brown C.T."/>
            <person name="Sharon I."/>
            <person name="Thomas B.C."/>
            <person name="Castelle C.J."/>
            <person name="Morowitz M.J."/>
            <person name="Banfield J.F."/>
        </authorList>
    </citation>
    <scope>NUCLEOTIDE SEQUENCE</scope>
</reference>
<sequence length="52" mass="5854">GDIIVDCDGKPVKTFDELKEIKQSKDVGDTMTMKVIRDKKTIDLSIVLEESK</sequence>
<organism evidence="2">
    <name type="scientific">human gut metagenome</name>
    <dbReference type="NCBI Taxonomy" id="408170"/>
    <lineage>
        <taxon>unclassified sequences</taxon>
        <taxon>metagenomes</taxon>
        <taxon>organismal metagenomes</taxon>
    </lineage>
</organism>
<accession>W1XPR8</accession>
<evidence type="ECO:0000313" key="2">
    <source>
        <dbReference type="EMBL" id="ETJ32232.1"/>
    </source>
</evidence>
<dbReference type="InterPro" id="IPR001478">
    <property type="entry name" value="PDZ"/>
</dbReference>
<feature type="non-terminal residue" evidence="2">
    <location>
        <position position="1"/>
    </location>
</feature>
<dbReference type="Pfam" id="PF13180">
    <property type="entry name" value="PDZ_2"/>
    <property type="match status" value="1"/>
</dbReference>
<comment type="caution">
    <text evidence="2">The sequence shown here is derived from an EMBL/GenBank/DDBJ whole genome shotgun (WGS) entry which is preliminary data.</text>
</comment>
<dbReference type="SUPFAM" id="SSF50156">
    <property type="entry name" value="PDZ domain-like"/>
    <property type="match status" value="1"/>
</dbReference>
<dbReference type="Gene3D" id="2.30.42.10">
    <property type="match status" value="1"/>
</dbReference>
<evidence type="ECO:0000259" key="1">
    <source>
        <dbReference type="Pfam" id="PF13180"/>
    </source>
</evidence>